<dbReference type="EMBL" id="FNZR01000005">
    <property type="protein sequence ID" value="SEL44185.1"/>
    <property type="molecule type" value="Genomic_DNA"/>
</dbReference>
<feature type="signal peptide" evidence="2">
    <location>
        <begin position="1"/>
        <end position="23"/>
    </location>
</feature>
<dbReference type="SUPFAM" id="SSF56601">
    <property type="entry name" value="beta-lactamase/transpeptidase-like"/>
    <property type="match status" value="1"/>
</dbReference>
<protein>
    <submittedName>
        <fullName evidence="4">CubicO group peptidase, beta-lactamase class C family</fullName>
    </submittedName>
</protein>
<evidence type="ECO:0000313" key="4">
    <source>
        <dbReference type="EMBL" id="SEL44185.1"/>
    </source>
</evidence>
<dbReference type="Pfam" id="PF00144">
    <property type="entry name" value="Beta-lactamase"/>
    <property type="match status" value="1"/>
</dbReference>
<keyword evidence="5" id="KW-1185">Reference proteome</keyword>
<dbReference type="OrthoDB" id="9805821at2"/>
<accession>A0A1H7Q9M5</accession>
<dbReference type="GO" id="GO:0016787">
    <property type="term" value="F:hydrolase activity"/>
    <property type="evidence" value="ECO:0007669"/>
    <property type="project" value="UniProtKB-KW"/>
</dbReference>
<evidence type="ECO:0000259" key="3">
    <source>
        <dbReference type="Pfam" id="PF00144"/>
    </source>
</evidence>
<dbReference type="InterPro" id="IPR050789">
    <property type="entry name" value="Diverse_Enzym_Activities"/>
</dbReference>
<dbReference type="AlphaFoldDB" id="A0A1H7Q9M5"/>
<evidence type="ECO:0000256" key="1">
    <source>
        <dbReference type="ARBA" id="ARBA00022801"/>
    </source>
</evidence>
<reference evidence="5" key="1">
    <citation type="submission" date="2016-10" db="EMBL/GenBank/DDBJ databases">
        <authorList>
            <person name="Varghese N."/>
            <person name="Submissions S."/>
        </authorList>
    </citation>
    <scope>NUCLEOTIDE SEQUENCE [LARGE SCALE GENOMIC DNA]</scope>
    <source>
        <strain evidence="5">Jip14</strain>
    </source>
</reference>
<evidence type="ECO:0000256" key="2">
    <source>
        <dbReference type="SAM" id="SignalP"/>
    </source>
</evidence>
<evidence type="ECO:0000313" key="5">
    <source>
        <dbReference type="Proteomes" id="UP000198916"/>
    </source>
</evidence>
<organism evidence="4 5">
    <name type="scientific">Parapedobacter koreensis</name>
    <dbReference type="NCBI Taxonomy" id="332977"/>
    <lineage>
        <taxon>Bacteria</taxon>
        <taxon>Pseudomonadati</taxon>
        <taxon>Bacteroidota</taxon>
        <taxon>Sphingobacteriia</taxon>
        <taxon>Sphingobacteriales</taxon>
        <taxon>Sphingobacteriaceae</taxon>
        <taxon>Parapedobacter</taxon>
    </lineage>
</organism>
<keyword evidence="1" id="KW-0378">Hydrolase</keyword>
<dbReference type="InterPro" id="IPR012338">
    <property type="entry name" value="Beta-lactam/transpept-like"/>
</dbReference>
<feature type="domain" description="Beta-lactamase-related" evidence="3">
    <location>
        <begin position="218"/>
        <end position="571"/>
    </location>
</feature>
<name>A0A1H7Q9M5_9SPHI</name>
<feature type="chain" id="PRO_5011622643" evidence="2">
    <location>
        <begin position="24"/>
        <end position="594"/>
    </location>
</feature>
<dbReference type="InterPro" id="IPR001466">
    <property type="entry name" value="Beta-lactam-related"/>
</dbReference>
<dbReference type="STRING" id="332977.SAMN05421740_105231"/>
<sequence length="594" mass="66199">MKNFHPVIYLLVTCLCVAQGAHAQRYAPKVNHTVLLNNHTKVIPLRELKNRGIAYIRYQDEPALATFGEVLERYAPTDRFFIPDQTDTYHDLDEALKFYNTLIFALNTADLANKRLLQLINAQTVGKQVILAVFGDGVKLGELDFVYFPIVWSREATETAAENAAMSIYGGVACTARLPQSFSARYASGAGFITEQTRLEYADAAALGIDKFRLEANIDAIVAEAIRERATPGAVVMAIKNGKVIFEKAYGYHTYEQEARTKVSDIFDLASVTKITATTPTIMRLTERGIISLDSTMGHYLLQAQGTNKNGTKLRDVMLHEAGFIPFIAFYQHLKPGDLSTDSSAAYAVKVADGCYIRTGYYQDVMWPTMLQSKINASGSYVYSDISMYVMKEVAEHQMGMPIQTYVQEAFYRPLGMQTAGYLPRQRFDRSRIVPTENDKTFRKTLLQGYVHDQGAAMAGGIAGHAGLFASANDLAIYGQLLLNRGIYGGERYFKAETVDLFTSRQSATSRRGLGFDRWDPDTTKHYPAALASDATFGHTGYTGTCIWIDPKEQLIYIFLSNRVHPAVSNKLISLNIRGRIQDVLYEAINTANF</sequence>
<dbReference type="Proteomes" id="UP000198916">
    <property type="component" value="Unassembled WGS sequence"/>
</dbReference>
<dbReference type="Gene3D" id="3.40.710.10">
    <property type="entry name" value="DD-peptidase/beta-lactamase superfamily"/>
    <property type="match status" value="1"/>
</dbReference>
<proteinExistence type="predicted"/>
<dbReference type="PANTHER" id="PTHR43283:SF11">
    <property type="entry name" value="BETA-LACTAMASE-RELATED DOMAIN-CONTAINING PROTEIN"/>
    <property type="match status" value="1"/>
</dbReference>
<keyword evidence="2" id="KW-0732">Signal</keyword>
<dbReference type="RefSeq" id="WP_090606339.1">
    <property type="nucleotide sequence ID" value="NZ_FNZR01000005.1"/>
</dbReference>
<dbReference type="PANTHER" id="PTHR43283">
    <property type="entry name" value="BETA-LACTAMASE-RELATED"/>
    <property type="match status" value="1"/>
</dbReference>
<gene>
    <name evidence="4" type="ORF">SAMN05421740_105231</name>
</gene>